<dbReference type="CDD" id="cd00024">
    <property type="entry name" value="CD_CSD"/>
    <property type="match status" value="1"/>
</dbReference>
<evidence type="ECO:0000259" key="7">
    <source>
        <dbReference type="PROSITE" id="PS50011"/>
    </source>
</evidence>
<dbReference type="CDD" id="cd05117">
    <property type="entry name" value="STKc_CAMK"/>
    <property type="match status" value="1"/>
</dbReference>
<dbReference type="SMART" id="SM00298">
    <property type="entry name" value="CHROMO"/>
    <property type="match status" value="1"/>
</dbReference>
<evidence type="ECO:0000259" key="8">
    <source>
        <dbReference type="PROSITE" id="PS50013"/>
    </source>
</evidence>
<dbReference type="InterPro" id="IPR000719">
    <property type="entry name" value="Prot_kinase_dom"/>
</dbReference>
<dbReference type="PROSITE" id="PS00108">
    <property type="entry name" value="PROTEIN_KINASE_ST"/>
    <property type="match status" value="1"/>
</dbReference>
<accession>A0A0V0QIE7</accession>
<dbReference type="PROSITE" id="PS50011">
    <property type="entry name" value="PROTEIN_KINASE_DOM"/>
    <property type="match status" value="1"/>
</dbReference>
<organism evidence="9 10">
    <name type="scientific">Pseudocohnilembus persalinus</name>
    <name type="common">Ciliate</name>
    <dbReference type="NCBI Taxonomy" id="266149"/>
    <lineage>
        <taxon>Eukaryota</taxon>
        <taxon>Sar</taxon>
        <taxon>Alveolata</taxon>
        <taxon>Ciliophora</taxon>
        <taxon>Intramacronucleata</taxon>
        <taxon>Oligohymenophorea</taxon>
        <taxon>Scuticociliatia</taxon>
        <taxon>Philasterida</taxon>
        <taxon>Pseudocohnilembidae</taxon>
        <taxon>Pseudocohnilembus</taxon>
    </lineage>
</organism>
<dbReference type="EMBL" id="LDAU01000159">
    <property type="protein sequence ID" value="KRX01998.1"/>
    <property type="molecule type" value="Genomic_DNA"/>
</dbReference>
<dbReference type="Proteomes" id="UP000054937">
    <property type="component" value="Unassembled WGS sequence"/>
</dbReference>
<keyword evidence="10" id="KW-1185">Reference proteome</keyword>
<evidence type="ECO:0000256" key="1">
    <source>
        <dbReference type="ARBA" id="ARBA00022527"/>
    </source>
</evidence>
<feature type="coiled-coil region" evidence="6">
    <location>
        <begin position="56"/>
        <end position="89"/>
    </location>
</feature>
<proteinExistence type="predicted"/>
<dbReference type="SUPFAM" id="SSF56112">
    <property type="entry name" value="Protein kinase-like (PK-like)"/>
    <property type="match status" value="1"/>
</dbReference>
<feature type="domain" description="Protein kinase" evidence="7">
    <location>
        <begin position="17"/>
        <end position="298"/>
    </location>
</feature>
<keyword evidence="2" id="KW-0808">Transferase</keyword>
<keyword evidence="5" id="KW-0067">ATP-binding</keyword>
<protein>
    <submittedName>
        <fullName evidence="9">Protein kinase-like domain</fullName>
    </submittedName>
</protein>
<dbReference type="PANTHER" id="PTHR24347">
    <property type="entry name" value="SERINE/THREONINE-PROTEIN KINASE"/>
    <property type="match status" value="1"/>
</dbReference>
<evidence type="ECO:0000256" key="3">
    <source>
        <dbReference type="ARBA" id="ARBA00022741"/>
    </source>
</evidence>
<dbReference type="InterPro" id="IPR008271">
    <property type="entry name" value="Ser/Thr_kinase_AS"/>
</dbReference>
<dbReference type="InterPro" id="IPR023780">
    <property type="entry name" value="Chromo_domain"/>
</dbReference>
<dbReference type="OMA" id="WKAADPP"/>
<reference evidence="9 10" key="1">
    <citation type="journal article" date="2015" name="Sci. Rep.">
        <title>Genome of the facultative scuticociliatosis pathogen Pseudocohnilembus persalinus provides insight into its virulence through horizontal gene transfer.</title>
        <authorList>
            <person name="Xiong J."/>
            <person name="Wang G."/>
            <person name="Cheng J."/>
            <person name="Tian M."/>
            <person name="Pan X."/>
            <person name="Warren A."/>
            <person name="Jiang C."/>
            <person name="Yuan D."/>
            <person name="Miao W."/>
        </authorList>
    </citation>
    <scope>NUCLEOTIDE SEQUENCE [LARGE SCALE GENOMIC DNA]</scope>
    <source>
        <strain evidence="9">36N120E</strain>
    </source>
</reference>
<dbReference type="OrthoDB" id="193931at2759"/>
<dbReference type="AlphaFoldDB" id="A0A0V0QIE7"/>
<dbReference type="InParanoid" id="A0A0V0QIE7"/>
<evidence type="ECO:0000313" key="10">
    <source>
        <dbReference type="Proteomes" id="UP000054937"/>
    </source>
</evidence>
<dbReference type="GO" id="GO:0005524">
    <property type="term" value="F:ATP binding"/>
    <property type="evidence" value="ECO:0007669"/>
    <property type="project" value="UniProtKB-KW"/>
</dbReference>
<dbReference type="InterPro" id="IPR000953">
    <property type="entry name" value="Chromo/chromo_shadow_dom"/>
</dbReference>
<dbReference type="Pfam" id="PF00069">
    <property type="entry name" value="Pkinase"/>
    <property type="match status" value="1"/>
</dbReference>
<evidence type="ECO:0000256" key="2">
    <source>
        <dbReference type="ARBA" id="ARBA00022679"/>
    </source>
</evidence>
<keyword evidence="6" id="KW-0175">Coiled coil</keyword>
<dbReference type="GO" id="GO:0004674">
    <property type="term" value="F:protein serine/threonine kinase activity"/>
    <property type="evidence" value="ECO:0007669"/>
    <property type="project" value="UniProtKB-KW"/>
</dbReference>
<sequence length="346" mass="40467">MKKKNYQLNQDIKEKKYTVEKIVGHNFDFQNIQIYYTIKWQYYDDISNTQEPLEHLKDAMLLVNNYNRENQLEEEDNLENDELVSLQNEVEILTQIDHPNIVKLYEIFEDDCNFYMVLELMKGGELFERIVEQEHFSEHKAAETIKPIIDALQYCHEMEIAHRDLKPENLLYATKDPGSIVKISDFGLARFINNEVMTTMCGTPGYVAPEIINGSGYDKSIDYWSLGVILYIMLCGFPPFHNENAEELFDIIKQGKYEFPSPAWDDISKEAKDLIKGLLNVDSHKRLTYEQIIKHPWLAQKGINYQPIPELRGKLKDFNAKKQFKKIGVVLKVVNSMMQTTSSYKK</sequence>
<dbReference type="SMART" id="SM00220">
    <property type="entry name" value="S_TKc"/>
    <property type="match status" value="1"/>
</dbReference>
<gene>
    <name evidence="9" type="ORF">PPERSA_07643</name>
</gene>
<evidence type="ECO:0000256" key="6">
    <source>
        <dbReference type="SAM" id="Coils"/>
    </source>
</evidence>
<evidence type="ECO:0000256" key="5">
    <source>
        <dbReference type="ARBA" id="ARBA00022840"/>
    </source>
</evidence>
<dbReference type="Pfam" id="PF00385">
    <property type="entry name" value="Chromo"/>
    <property type="match status" value="1"/>
</dbReference>
<name>A0A0V0QIE7_PSEPJ</name>
<keyword evidence="3" id="KW-0547">Nucleotide-binding</keyword>
<dbReference type="InterPro" id="IPR016197">
    <property type="entry name" value="Chromo-like_dom_sf"/>
</dbReference>
<dbReference type="FunFam" id="1.10.510.10:FF:000026">
    <property type="entry name" value="Calcium/calmodulin-dependent protein kinase type 1"/>
    <property type="match status" value="1"/>
</dbReference>
<dbReference type="PROSITE" id="PS50013">
    <property type="entry name" value="CHROMO_2"/>
    <property type="match status" value="1"/>
</dbReference>
<comment type="caution">
    <text evidence="9">The sequence shown here is derived from an EMBL/GenBank/DDBJ whole genome shotgun (WGS) entry which is preliminary data.</text>
</comment>
<evidence type="ECO:0000256" key="4">
    <source>
        <dbReference type="ARBA" id="ARBA00022777"/>
    </source>
</evidence>
<dbReference type="InterPro" id="IPR011009">
    <property type="entry name" value="Kinase-like_dom_sf"/>
</dbReference>
<feature type="domain" description="Chromo" evidence="8">
    <location>
        <begin position="17"/>
        <end position="78"/>
    </location>
</feature>
<dbReference type="Gene3D" id="2.40.50.40">
    <property type="match status" value="1"/>
</dbReference>
<evidence type="ECO:0000313" key="9">
    <source>
        <dbReference type="EMBL" id="KRX01998.1"/>
    </source>
</evidence>
<dbReference type="SUPFAM" id="SSF54160">
    <property type="entry name" value="Chromo domain-like"/>
    <property type="match status" value="1"/>
</dbReference>
<keyword evidence="4 9" id="KW-0418">Kinase</keyword>
<keyword evidence="1" id="KW-0723">Serine/threonine-protein kinase</keyword>
<dbReference type="Gene3D" id="1.10.510.10">
    <property type="entry name" value="Transferase(Phosphotransferase) domain 1"/>
    <property type="match status" value="1"/>
</dbReference>